<dbReference type="AlphaFoldDB" id="A0AAV3TZP4"/>
<protein>
    <submittedName>
        <fullName evidence="2">DUF481 domain-containing protein</fullName>
    </submittedName>
</protein>
<evidence type="ECO:0000313" key="2">
    <source>
        <dbReference type="EMBL" id="GAA4934736.1"/>
    </source>
</evidence>
<keyword evidence="3" id="KW-1185">Reference proteome</keyword>
<feature type="signal peptide" evidence="1">
    <location>
        <begin position="1"/>
        <end position="21"/>
    </location>
</feature>
<evidence type="ECO:0000256" key="1">
    <source>
        <dbReference type="SAM" id="SignalP"/>
    </source>
</evidence>
<dbReference type="EMBL" id="BAABLX010000007">
    <property type="protein sequence ID" value="GAA4934736.1"/>
    <property type="molecule type" value="Genomic_DNA"/>
</dbReference>
<dbReference type="Pfam" id="PF04338">
    <property type="entry name" value="DUF481"/>
    <property type="match status" value="1"/>
</dbReference>
<gene>
    <name evidence="2" type="ORF">GCM10025791_09680</name>
</gene>
<organism evidence="2 3">
    <name type="scientific">Halioxenophilus aromaticivorans</name>
    <dbReference type="NCBI Taxonomy" id="1306992"/>
    <lineage>
        <taxon>Bacteria</taxon>
        <taxon>Pseudomonadati</taxon>
        <taxon>Pseudomonadota</taxon>
        <taxon>Gammaproteobacteria</taxon>
        <taxon>Alteromonadales</taxon>
        <taxon>Alteromonadaceae</taxon>
        <taxon>Halioxenophilus</taxon>
    </lineage>
</organism>
<reference evidence="3" key="1">
    <citation type="journal article" date="2019" name="Int. J. Syst. Evol. Microbiol.">
        <title>The Global Catalogue of Microorganisms (GCM) 10K type strain sequencing project: providing services to taxonomists for standard genome sequencing and annotation.</title>
        <authorList>
            <consortium name="The Broad Institute Genomics Platform"/>
            <consortium name="The Broad Institute Genome Sequencing Center for Infectious Disease"/>
            <person name="Wu L."/>
            <person name="Ma J."/>
        </authorList>
    </citation>
    <scope>NUCLEOTIDE SEQUENCE [LARGE SCALE GENOMIC DNA]</scope>
    <source>
        <strain evidence="3">JCM 19134</strain>
    </source>
</reference>
<proteinExistence type="predicted"/>
<keyword evidence="1" id="KW-0732">Signal</keyword>
<comment type="caution">
    <text evidence="2">The sequence shown here is derived from an EMBL/GenBank/DDBJ whole genome shotgun (WGS) entry which is preliminary data.</text>
</comment>
<dbReference type="InterPro" id="IPR007433">
    <property type="entry name" value="DUF481"/>
</dbReference>
<dbReference type="RefSeq" id="WP_345417918.1">
    <property type="nucleotide sequence ID" value="NZ_AP031496.1"/>
</dbReference>
<feature type="chain" id="PRO_5043730204" evidence="1">
    <location>
        <begin position="22"/>
        <end position="235"/>
    </location>
</feature>
<accession>A0AAV3TZP4</accession>
<dbReference type="Proteomes" id="UP001409585">
    <property type="component" value="Unassembled WGS sequence"/>
</dbReference>
<sequence length="235" mass="25566">MNKTKIATALALVITSSSSLAAEWKGTGEAGLVLVEGNSESKVANGAVNFDYVDGAPWEHSAGISGTSAEADGVKSAESYTAKWLSKYLLSERTFVFGDLRFFDDKFDSYEAIYTASVGAGYKVIVQENITWDISAGFGYRKTKEEETGDNQSGINYLLTSAYAHKLTDTTSIENDTRIEISSDNTFTNNIFGLRVAINTDLALKVAYEWRNNSDTAPGIEDTDTITSVNLVYSF</sequence>
<evidence type="ECO:0000313" key="3">
    <source>
        <dbReference type="Proteomes" id="UP001409585"/>
    </source>
</evidence>
<name>A0AAV3TZP4_9ALTE</name>